<dbReference type="Proteomes" id="UP000177870">
    <property type="component" value="Chromosome"/>
</dbReference>
<name>A0A1D8TXJ5_9CYAN</name>
<evidence type="ECO:0000259" key="9">
    <source>
        <dbReference type="PROSITE" id="PS50928"/>
    </source>
</evidence>
<dbReference type="Pfam" id="PF00528">
    <property type="entry name" value="BPD_transp_1"/>
    <property type="match status" value="1"/>
</dbReference>
<evidence type="ECO:0000256" key="4">
    <source>
        <dbReference type="ARBA" id="ARBA00022475"/>
    </source>
</evidence>
<dbReference type="GO" id="GO:0035435">
    <property type="term" value="P:phosphate ion transmembrane transport"/>
    <property type="evidence" value="ECO:0007669"/>
    <property type="project" value="InterPro"/>
</dbReference>
<comment type="subcellular location">
    <subcellularLocation>
        <location evidence="1 8">Cell membrane</location>
        <topology evidence="1 8">Multi-pass membrane protein</topology>
    </subcellularLocation>
</comment>
<dbReference type="CDD" id="cd06261">
    <property type="entry name" value="TM_PBP2"/>
    <property type="match status" value="1"/>
</dbReference>
<dbReference type="Gene3D" id="1.10.3720.10">
    <property type="entry name" value="MetI-like"/>
    <property type="match status" value="1"/>
</dbReference>
<feature type="transmembrane region" description="Helical" evidence="8">
    <location>
        <begin position="120"/>
        <end position="138"/>
    </location>
</feature>
<feature type="transmembrane region" description="Helical" evidence="8">
    <location>
        <begin position="195"/>
        <end position="211"/>
    </location>
</feature>
<evidence type="ECO:0000256" key="6">
    <source>
        <dbReference type="ARBA" id="ARBA00022989"/>
    </source>
</evidence>
<keyword evidence="5 8" id="KW-0812">Transmembrane</keyword>
<evidence type="ECO:0000313" key="10">
    <source>
        <dbReference type="EMBL" id="AOX02391.1"/>
    </source>
</evidence>
<feature type="transmembrane region" description="Helical" evidence="8">
    <location>
        <begin position="289"/>
        <end position="310"/>
    </location>
</feature>
<keyword evidence="4 8" id="KW-1003">Cell membrane</keyword>
<dbReference type="PANTHER" id="PTHR43470:SF5">
    <property type="entry name" value="PHOSPHATE TRANSPORT SYSTEM PERMEASE PROTEIN PSTA"/>
    <property type="match status" value="1"/>
</dbReference>
<keyword evidence="3" id="KW-0813">Transport</keyword>
<comment type="similarity">
    <text evidence="2 8">Belongs to the binding-protein-dependent transport system permease family. CysTW subfamily.</text>
</comment>
<feature type="transmembrane region" description="Helical" evidence="8">
    <location>
        <begin position="22"/>
        <end position="43"/>
    </location>
</feature>
<dbReference type="PROSITE" id="PS50928">
    <property type="entry name" value="ABC_TM1"/>
    <property type="match status" value="1"/>
</dbReference>
<dbReference type="SUPFAM" id="SSF161098">
    <property type="entry name" value="MetI-like"/>
    <property type="match status" value="1"/>
</dbReference>
<dbReference type="InterPro" id="IPR005672">
    <property type="entry name" value="Phosphate_PstA"/>
</dbReference>
<dbReference type="InterPro" id="IPR000515">
    <property type="entry name" value="MetI-like"/>
</dbReference>
<feature type="transmembrane region" description="Helical" evidence="8">
    <location>
        <begin position="145"/>
        <end position="164"/>
    </location>
</feature>
<evidence type="ECO:0000256" key="7">
    <source>
        <dbReference type="ARBA" id="ARBA00023136"/>
    </source>
</evidence>
<evidence type="ECO:0000256" key="1">
    <source>
        <dbReference type="ARBA" id="ARBA00004651"/>
    </source>
</evidence>
<dbReference type="GO" id="GO:0005886">
    <property type="term" value="C:plasma membrane"/>
    <property type="evidence" value="ECO:0007669"/>
    <property type="project" value="UniProtKB-SubCell"/>
</dbReference>
<feature type="domain" description="ABC transmembrane type-1" evidence="9">
    <location>
        <begin position="75"/>
        <end position="307"/>
    </location>
</feature>
<dbReference type="AlphaFoldDB" id="A0A1D8TXJ5"/>
<dbReference type="RefSeq" id="WP_070394800.1">
    <property type="nucleotide sequence ID" value="NZ_CP017599.1"/>
</dbReference>
<evidence type="ECO:0000313" key="11">
    <source>
        <dbReference type="Proteomes" id="UP000177870"/>
    </source>
</evidence>
<sequence>MSQEQLLTIREDINRRKLINQIFAIVGLVVILVAIFILLALIYHMVSSGISRISPQFFTSFPSRRAEKAGIMSAWVGTSLIMLVTALAAVPIGVASGIYLEEYSRKNLLADFIEINVTNLAGVPSIVYGLLALGLFVYELNLGRSILSAGLTLALLILPVVIVTTREALRAIPNHLREAAYALGASKWQMIWDHVLPYSFGSILTGVIIGLSRAIGETAPVVTIGALVFIRFLPDSPINSEFPYIPFQGEFPYLNIQQLFAWLQSEFTVMPIQMFTWVSRPERAFEANAAAAGTVLIAMTLAMNGIAIYLRYRFRKGLKW</sequence>
<dbReference type="PANTHER" id="PTHR43470">
    <property type="entry name" value="PHOSPHATE TRANSPORT SYSTEM PERMEASE PROTEIN PSTA-RELATED"/>
    <property type="match status" value="1"/>
</dbReference>
<keyword evidence="7 8" id="KW-0472">Membrane</keyword>
<feature type="transmembrane region" description="Helical" evidence="8">
    <location>
        <begin position="74"/>
        <end position="100"/>
    </location>
</feature>
<keyword evidence="6 8" id="KW-1133">Transmembrane helix</keyword>
<dbReference type="STRING" id="1458985.BJP34_25745"/>
<dbReference type="OrthoDB" id="9807065at2"/>
<dbReference type="NCBIfam" id="TIGR00974">
    <property type="entry name" value="3a0107s02c"/>
    <property type="match status" value="1"/>
</dbReference>
<dbReference type="KEGG" id="mpro:BJP34_25745"/>
<protein>
    <recommendedName>
        <fullName evidence="8">Phosphate transport system permease protein PstA</fullName>
    </recommendedName>
</protein>
<evidence type="ECO:0000256" key="8">
    <source>
        <dbReference type="RuleBase" id="RU363043"/>
    </source>
</evidence>
<evidence type="ECO:0000256" key="3">
    <source>
        <dbReference type="ARBA" id="ARBA00022448"/>
    </source>
</evidence>
<accession>A0A1D8TXJ5</accession>
<gene>
    <name evidence="10" type="ORF">BJP34_25745</name>
</gene>
<dbReference type="InterPro" id="IPR035906">
    <property type="entry name" value="MetI-like_sf"/>
</dbReference>
<dbReference type="EMBL" id="CP017599">
    <property type="protein sequence ID" value="AOX02391.1"/>
    <property type="molecule type" value="Genomic_DNA"/>
</dbReference>
<reference evidence="11" key="1">
    <citation type="submission" date="2016-10" db="EMBL/GenBank/DDBJ databases">
        <title>Comparative genomics uncovers the prolific and rare metabolic potential of the cyanobacterial genus Moorea.</title>
        <authorList>
            <person name="Leao T."/>
            <person name="Castelao G."/>
            <person name="Korobeynikov A."/>
            <person name="Monroe E.A."/>
            <person name="Podell S."/>
            <person name="Glukhov E."/>
            <person name="Allen E."/>
            <person name="Gerwick W.H."/>
            <person name="Gerwick L."/>
        </authorList>
    </citation>
    <scope>NUCLEOTIDE SEQUENCE [LARGE SCALE GENOMIC DNA]</scope>
    <source>
        <strain evidence="11">PAL-8-15-08-1</strain>
    </source>
</reference>
<proteinExistence type="inferred from homology"/>
<organism evidence="10 11">
    <name type="scientific">Moorena producens PAL-8-15-08-1</name>
    <dbReference type="NCBI Taxonomy" id="1458985"/>
    <lineage>
        <taxon>Bacteria</taxon>
        <taxon>Bacillati</taxon>
        <taxon>Cyanobacteriota</taxon>
        <taxon>Cyanophyceae</taxon>
        <taxon>Coleofasciculales</taxon>
        <taxon>Coleofasciculaceae</taxon>
        <taxon>Moorena</taxon>
    </lineage>
</organism>
<dbReference type="GO" id="GO:0005315">
    <property type="term" value="F:phosphate transmembrane transporter activity"/>
    <property type="evidence" value="ECO:0007669"/>
    <property type="project" value="InterPro"/>
</dbReference>
<evidence type="ECO:0000256" key="2">
    <source>
        <dbReference type="ARBA" id="ARBA00007069"/>
    </source>
</evidence>
<evidence type="ECO:0000256" key="5">
    <source>
        <dbReference type="ARBA" id="ARBA00022692"/>
    </source>
</evidence>